<feature type="transmembrane region" description="Helical" evidence="1">
    <location>
        <begin position="46"/>
        <end position="67"/>
    </location>
</feature>
<accession>A0A7L4YX36</accession>
<dbReference type="AlphaFoldDB" id="A0A7L4YX36"/>
<dbReference type="Proteomes" id="UP000463857">
    <property type="component" value="Chromosome"/>
</dbReference>
<feature type="transmembrane region" description="Helical" evidence="1">
    <location>
        <begin position="76"/>
        <end position="96"/>
    </location>
</feature>
<sequence length="129" mass="13131">MDHRSRAAGGRLLRPVLLADAAVTGLNGIAYLALSGVLGDAFGIPATVLVVLGALLVLVAVTILVIVSRKPIPRTGVLAIAALNTAWVLASIGYAVAGALTAWGLAWVLLQAAVVAVFAALQWRLSPTS</sequence>
<evidence type="ECO:0000313" key="2">
    <source>
        <dbReference type="EMBL" id="QHC02477.1"/>
    </source>
</evidence>
<dbReference type="EMBL" id="CP047156">
    <property type="protein sequence ID" value="QHC02477.1"/>
    <property type="molecule type" value="Genomic_DNA"/>
</dbReference>
<name>A0A7L4YX36_9ACTN</name>
<keyword evidence="3" id="KW-1185">Reference proteome</keyword>
<keyword evidence="1" id="KW-0472">Membrane</keyword>
<gene>
    <name evidence="2" type="ORF">EK0264_15270</name>
</gene>
<protein>
    <recommendedName>
        <fullName evidence="4">Integral membrane protein</fullName>
    </recommendedName>
</protein>
<dbReference type="InParanoid" id="A0A7L4YX36"/>
<feature type="transmembrane region" description="Helical" evidence="1">
    <location>
        <begin position="102"/>
        <end position="121"/>
    </location>
</feature>
<organism evidence="2 3">
    <name type="scientific">Epidermidibacterium keratini</name>
    <dbReference type="NCBI Taxonomy" id="1891644"/>
    <lineage>
        <taxon>Bacteria</taxon>
        <taxon>Bacillati</taxon>
        <taxon>Actinomycetota</taxon>
        <taxon>Actinomycetes</taxon>
        <taxon>Sporichthyales</taxon>
        <taxon>Sporichthyaceae</taxon>
        <taxon>Epidermidibacterium</taxon>
    </lineage>
</organism>
<evidence type="ECO:0008006" key="4">
    <source>
        <dbReference type="Google" id="ProtNLM"/>
    </source>
</evidence>
<proteinExistence type="predicted"/>
<dbReference type="KEGG" id="eke:EK0264_15270"/>
<keyword evidence="1" id="KW-0812">Transmembrane</keyword>
<evidence type="ECO:0000256" key="1">
    <source>
        <dbReference type="SAM" id="Phobius"/>
    </source>
</evidence>
<reference evidence="2 3" key="1">
    <citation type="journal article" date="2018" name="Int. J. Syst. Evol. Microbiol.">
        <title>Epidermidibacterium keratini gen. nov., sp. nov., a member of the family Sporichthyaceae, isolated from keratin epidermis.</title>
        <authorList>
            <person name="Lee D.G."/>
            <person name="Trujillo M.E."/>
            <person name="Kang S."/>
            <person name="Nam J.J."/>
            <person name="Kim Y.J."/>
        </authorList>
    </citation>
    <scope>NUCLEOTIDE SEQUENCE [LARGE SCALE GENOMIC DNA]</scope>
    <source>
        <strain evidence="2 3">EPI-7</strain>
    </source>
</reference>
<dbReference type="OrthoDB" id="5198675at2"/>
<evidence type="ECO:0000313" key="3">
    <source>
        <dbReference type="Proteomes" id="UP000463857"/>
    </source>
</evidence>
<keyword evidence="1" id="KW-1133">Transmembrane helix</keyword>
<feature type="transmembrane region" description="Helical" evidence="1">
    <location>
        <begin position="12"/>
        <end position="34"/>
    </location>
</feature>